<sequence>MSNKNARLMLIINTNNNRATCMLFEIRIYSRHGYCTTKKMEVDI</sequence>
<protein>
    <submittedName>
        <fullName evidence="1">Uncharacterized protein</fullName>
    </submittedName>
</protein>
<dbReference type="EMBL" id="GBRH01163873">
    <property type="protein sequence ID" value="JAE34023.1"/>
    <property type="molecule type" value="Transcribed_RNA"/>
</dbReference>
<dbReference type="AlphaFoldDB" id="A0A0A9HMB5"/>
<accession>A0A0A9HMB5</accession>
<proteinExistence type="predicted"/>
<reference evidence="1" key="1">
    <citation type="submission" date="2014-09" db="EMBL/GenBank/DDBJ databases">
        <authorList>
            <person name="Magalhaes I.L.F."/>
            <person name="Oliveira U."/>
            <person name="Santos F.R."/>
            <person name="Vidigal T.H.D.A."/>
            <person name="Brescovit A.D."/>
            <person name="Santos A.J."/>
        </authorList>
    </citation>
    <scope>NUCLEOTIDE SEQUENCE</scope>
    <source>
        <tissue evidence="1">Shoot tissue taken approximately 20 cm above the soil surface</tissue>
    </source>
</reference>
<reference evidence="1" key="2">
    <citation type="journal article" date="2015" name="Data Brief">
        <title>Shoot transcriptome of the giant reed, Arundo donax.</title>
        <authorList>
            <person name="Barrero R.A."/>
            <person name="Guerrero F.D."/>
            <person name="Moolhuijzen P."/>
            <person name="Goolsby J.A."/>
            <person name="Tidwell J."/>
            <person name="Bellgard S.E."/>
            <person name="Bellgard M.I."/>
        </authorList>
    </citation>
    <scope>NUCLEOTIDE SEQUENCE</scope>
    <source>
        <tissue evidence="1">Shoot tissue taken approximately 20 cm above the soil surface</tissue>
    </source>
</reference>
<organism evidence="1">
    <name type="scientific">Arundo donax</name>
    <name type="common">Giant reed</name>
    <name type="synonym">Donax arundinaceus</name>
    <dbReference type="NCBI Taxonomy" id="35708"/>
    <lineage>
        <taxon>Eukaryota</taxon>
        <taxon>Viridiplantae</taxon>
        <taxon>Streptophyta</taxon>
        <taxon>Embryophyta</taxon>
        <taxon>Tracheophyta</taxon>
        <taxon>Spermatophyta</taxon>
        <taxon>Magnoliopsida</taxon>
        <taxon>Liliopsida</taxon>
        <taxon>Poales</taxon>
        <taxon>Poaceae</taxon>
        <taxon>PACMAD clade</taxon>
        <taxon>Arundinoideae</taxon>
        <taxon>Arundineae</taxon>
        <taxon>Arundo</taxon>
    </lineage>
</organism>
<name>A0A0A9HMB5_ARUDO</name>
<evidence type="ECO:0000313" key="1">
    <source>
        <dbReference type="EMBL" id="JAE34023.1"/>
    </source>
</evidence>